<evidence type="ECO:0000313" key="4">
    <source>
        <dbReference type="EMBL" id="KAA6395340.1"/>
    </source>
</evidence>
<dbReference type="Proteomes" id="UP000324800">
    <property type="component" value="Unassembled WGS sequence"/>
</dbReference>
<dbReference type="InterPro" id="IPR002777">
    <property type="entry name" value="PFD_beta-like"/>
</dbReference>
<protein>
    <recommendedName>
        <fullName evidence="6">Prefoldin subunit 1</fullName>
    </recommendedName>
</protein>
<feature type="coiled-coil region" evidence="3">
    <location>
        <begin position="79"/>
        <end position="123"/>
    </location>
</feature>
<dbReference type="EMBL" id="SNRW01001710">
    <property type="protein sequence ID" value="KAA6395340.1"/>
    <property type="molecule type" value="Genomic_DNA"/>
</dbReference>
<name>A0A5J4WK75_9EUKA</name>
<dbReference type="PANTHER" id="PTHR20903">
    <property type="entry name" value="PREFOLDIN SUBUNIT 1-RELATED"/>
    <property type="match status" value="1"/>
</dbReference>
<dbReference type="GO" id="GO:0005737">
    <property type="term" value="C:cytoplasm"/>
    <property type="evidence" value="ECO:0007669"/>
    <property type="project" value="TreeGrafter"/>
</dbReference>
<evidence type="ECO:0008006" key="6">
    <source>
        <dbReference type="Google" id="ProtNLM"/>
    </source>
</evidence>
<organism evidence="4 5">
    <name type="scientific">Streblomastix strix</name>
    <dbReference type="NCBI Taxonomy" id="222440"/>
    <lineage>
        <taxon>Eukaryota</taxon>
        <taxon>Metamonada</taxon>
        <taxon>Preaxostyla</taxon>
        <taxon>Oxymonadida</taxon>
        <taxon>Streblomastigidae</taxon>
        <taxon>Streblomastix</taxon>
    </lineage>
</organism>
<comment type="caution">
    <text evidence="4">The sequence shown here is derived from an EMBL/GenBank/DDBJ whole genome shotgun (WGS) entry which is preliminary data.</text>
</comment>
<dbReference type="Pfam" id="PF01920">
    <property type="entry name" value="Prefoldin_2"/>
    <property type="match status" value="1"/>
</dbReference>
<dbReference type="PANTHER" id="PTHR20903:SF0">
    <property type="entry name" value="PREFOLDIN SUBUNIT 1"/>
    <property type="match status" value="1"/>
</dbReference>
<evidence type="ECO:0000313" key="5">
    <source>
        <dbReference type="Proteomes" id="UP000324800"/>
    </source>
</evidence>
<evidence type="ECO:0000256" key="2">
    <source>
        <dbReference type="ARBA" id="ARBA00023186"/>
    </source>
</evidence>
<evidence type="ECO:0000256" key="3">
    <source>
        <dbReference type="SAM" id="Coils"/>
    </source>
</evidence>
<dbReference type="GO" id="GO:0044183">
    <property type="term" value="F:protein folding chaperone"/>
    <property type="evidence" value="ECO:0007669"/>
    <property type="project" value="TreeGrafter"/>
</dbReference>
<keyword evidence="3" id="KW-0175">Coiled coil</keyword>
<proteinExistence type="inferred from homology"/>
<dbReference type="SUPFAM" id="SSF46579">
    <property type="entry name" value="Prefoldin"/>
    <property type="match status" value="1"/>
</dbReference>
<reference evidence="4 5" key="1">
    <citation type="submission" date="2019-03" db="EMBL/GenBank/DDBJ databases">
        <title>Single cell metagenomics reveals metabolic interactions within the superorganism composed of flagellate Streblomastix strix and complex community of Bacteroidetes bacteria on its surface.</title>
        <authorList>
            <person name="Treitli S.C."/>
            <person name="Kolisko M."/>
            <person name="Husnik F."/>
            <person name="Keeling P."/>
            <person name="Hampl V."/>
        </authorList>
    </citation>
    <scope>NUCLEOTIDE SEQUENCE [LARGE SCALE GENOMIC DNA]</scope>
    <source>
        <strain evidence="4">ST1C</strain>
    </source>
</reference>
<accession>A0A5J4WK75</accession>
<evidence type="ECO:0000256" key="1">
    <source>
        <dbReference type="ARBA" id="ARBA00008045"/>
    </source>
</evidence>
<dbReference type="InterPro" id="IPR009053">
    <property type="entry name" value="Prefoldin"/>
</dbReference>
<dbReference type="Gene3D" id="1.10.287.370">
    <property type="match status" value="1"/>
</dbReference>
<dbReference type="GO" id="GO:0051082">
    <property type="term" value="F:unfolded protein binding"/>
    <property type="evidence" value="ECO:0007669"/>
    <property type="project" value="InterPro"/>
</dbReference>
<keyword evidence="2" id="KW-0143">Chaperone</keyword>
<dbReference type="OrthoDB" id="5242628at2759"/>
<dbReference type="AlphaFoldDB" id="A0A5J4WK75"/>
<dbReference type="GO" id="GO:0016272">
    <property type="term" value="C:prefoldin complex"/>
    <property type="evidence" value="ECO:0007669"/>
    <property type="project" value="InterPro"/>
</dbReference>
<gene>
    <name evidence="4" type="ORF">EZS28_009130</name>
</gene>
<comment type="similarity">
    <text evidence="1">Belongs to the prefoldin subunit beta family.</text>
</comment>
<sequence length="124" mass="14482">MAKQIKVNAEQYEEIRKVSLASSKNSSELQQTNARIWFHNNSKKKNSLLLNEISGIPETVPMYQSIGRMFLLTPAVKLKENIKLKTEEDEKELNTLNTKKIYLEKQKENYEKAVKEIINQLEKQ</sequence>